<dbReference type="STRING" id="1230338.MOMA_05536"/>
<dbReference type="Gene3D" id="3.30.300.90">
    <property type="entry name" value="BolA-like"/>
    <property type="match status" value="1"/>
</dbReference>
<protein>
    <submittedName>
        <fullName evidence="2">BolA family protein</fullName>
    </submittedName>
</protein>
<dbReference type="InterPro" id="IPR002634">
    <property type="entry name" value="BolA"/>
</dbReference>
<keyword evidence="3" id="KW-1185">Reference proteome</keyword>
<accession>L2F4R0</accession>
<comment type="caution">
    <text evidence="2">The sequence shown here is derived from an EMBL/GenBank/DDBJ whole genome shotgun (WGS) entry which is preliminary data.</text>
</comment>
<name>L2F4R0_9GAMM</name>
<dbReference type="Pfam" id="PF01722">
    <property type="entry name" value="BolA"/>
    <property type="match status" value="1"/>
</dbReference>
<proteinExistence type="inferred from homology"/>
<evidence type="ECO:0000313" key="2">
    <source>
        <dbReference type="EMBL" id="ELA07997.1"/>
    </source>
</evidence>
<dbReference type="PATRIC" id="fig|1230338.3.peg.1175"/>
<evidence type="ECO:0000313" key="3">
    <source>
        <dbReference type="Proteomes" id="UP000023795"/>
    </source>
</evidence>
<dbReference type="InterPro" id="IPR036065">
    <property type="entry name" value="BolA-like_sf"/>
</dbReference>
<dbReference type="Proteomes" id="UP000023795">
    <property type="component" value="Unassembled WGS sequence"/>
</dbReference>
<evidence type="ECO:0000256" key="1">
    <source>
        <dbReference type="RuleBase" id="RU003860"/>
    </source>
</evidence>
<dbReference type="eggNOG" id="COG5007">
    <property type="taxonomic scope" value="Bacteria"/>
</dbReference>
<gene>
    <name evidence="2" type="ORF">MOMA_05536</name>
</gene>
<organism evidence="2 3">
    <name type="scientific">Moraxella macacae 0408225</name>
    <dbReference type="NCBI Taxonomy" id="1230338"/>
    <lineage>
        <taxon>Bacteria</taxon>
        <taxon>Pseudomonadati</taxon>
        <taxon>Pseudomonadota</taxon>
        <taxon>Gammaproteobacteria</taxon>
        <taxon>Moraxellales</taxon>
        <taxon>Moraxellaceae</taxon>
        <taxon>Moraxella</taxon>
    </lineage>
</organism>
<dbReference type="AlphaFoldDB" id="L2F4R0"/>
<reference evidence="2 3" key="1">
    <citation type="journal article" date="2013" name="Genome Announc.">
        <title>Genome Sequence of Moraxella macacae 0408225, a Novel Bacterial Species Isolated from a Cynomolgus Macaque with Epistaxis.</title>
        <authorList>
            <person name="Ladner J.T."/>
            <person name="Whitehouse C.A."/>
            <person name="Koroleva G.I."/>
            <person name="Palacios G.F."/>
        </authorList>
    </citation>
    <scope>NUCLEOTIDE SEQUENCE [LARGE SCALE GENOMIC DNA]</scope>
    <source>
        <strain evidence="2 3">0408225</strain>
    </source>
</reference>
<dbReference type="EMBL" id="ANIN01000002">
    <property type="protein sequence ID" value="ELA07997.1"/>
    <property type="molecule type" value="Genomic_DNA"/>
</dbReference>
<sequence>MNAQDLIDLLQPHFPNGLIQSANNGNKFDLRVVDDSFKDKRPVARQQAILALVNDKFASGEIHALNIQALTYSEWQAKQ</sequence>
<comment type="similarity">
    <text evidence="1">Belongs to the BolA/IbaG family.</text>
</comment>
<dbReference type="RefSeq" id="WP_009501509.1">
    <property type="nucleotide sequence ID" value="NZ_ANIN01000002.1"/>
</dbReference>
<dbReference type="SUPFAM" id="SSF82657">
    <property type="entry name" value="BolA-like"/>
    <property type="match status" value="1"/>
</dbReference>
<dbReference type="OrthoDB" id="9812890at2"/>